<organism evidence="2">
    <name type="scientific">Nothobranchius kuhntae</name>
    <name type="common">Beira killifish</name>
    <dbReference type="NCBI Taxonomy" id="321403"/>
    <lineage>
        <taxon>Eukaryota</taxon>
        <taxon>Metazoa</taxon>
        <taxon>Chordata</taxon>
        <taxon>Craniata</taxon>
        <taxon>Vertebrata</taxon>
        <taxon>Euteleostomi</taxon>
        <taxon>Actinopterygii</taxon>
        <taxon>Neopterygii</taxon>
        <taxon>Teleostei</taxon>
        <taxon>Neoteleostei</taxon>
        <taxon>Acanthomorphata</taxon>
        <taxon>Ovalentaria</taxon>
        <taxon>Atherinomorphae</taxon>
        <taxon>Cyprinodontiformes</taxon>
        <taxon>Nothobranchiidae</taxon>
        <taxon>Nothobranchius</taxon>
    </lineage>
</organism>
<reference evidence="2" key="2">
    <citation type="submission" date="2016-06" db="EMBL/GenBank/DDBJ databases">
        <title>The genome of a short-lived fish provides insights into sex chromosome evolution and the genetic control of aging.</title>
        <authorList>
            <person name="Reichwald K."/>
            <person name="Felder M."/>
            <person name="Petzold A."/>
            <person name="Koch P."/>
            <person name="Groth M."/>
            <person name="Platzer M."/>
        </authorList>
    </citation>
    <scope>NUCLEOTIDE SEQUENCE</scope>
    <source>
        <tissue evidence="2">Brain</tissue>
    </source>
</reference>
<name>A0A1A8IUK5_NOTKU</name>
<evidence type="ECO:0000256" key="1">
    <source>
        <dbReference type="SAM" id="MobiDB-lite"/>
    </source>
</evidence>
<accession>A0A1A8IUK5</accession>
<proteinExistence type="predicted"/>
<protein>
    <submittedName>
        <fullName evidence="2">Uncharacterized protein</fullName>
    </submittedName>
</protein>
<reference evidence="2" key="1">
    <citation type="submission" date="2016-05" db="EMBL/GenBank/DDBJ databases">
        <authorList>
            <person name="Lavstsen T."/>
            <person name="Jespersen J.S."/>
        </authorList>
    </citation>
    <scope>NUCLEOTIDE SEQUENCE</scope>
    <source>
        <tissue evidence="2">Brain</tissue>
    </source>
</reference>
<feature type="region of interest" description="Disordered" evidence="1">
    <location>
        <begin position="1"/>
        <end position="39"/>
    </location>
</feature>
<gene>
    <name evidence="2" type="primary">BX957278.1</name>
</gene>
<feature type="compositionally biased region" description="Polar residues" evidence="1">
    <location>
        <begin position="7"/>
        <end position="16"/>
    </location>
</feature>
<evidence type="ECO:0000313" key="2">
    <source>
        <dbReference type="EMBL" id="SBR01016.1"/>
    </source>
</evidence>
<dbReference type="EMBL" id="HAED01014571">
    <property type="protein sequence ID" value="SBR01016.1"/>
    <property type="molecule type" value="Transcribed_RNA"/>
</dbReference>
<feature type="non-terminal residue" evidence="2">
    <location>
        <position position="1"/>
    </location>
</feature>
<feature type="compositionally biased region" description="Polar residues" evidence="1">
    <location>
        <begin position="29"/>
        <end position="39"/>
    </location>
</feature>
<dbReference type="AlphaFoldDB" id="A0A1A8IUK5"/>
<sequence>FGVESDTIMSQTTQRGGSKREDGLGSGSGQAVSQQERED</sequence>